<dbReference type="InterPro" id="IPR045281">
    <property type="entry name" value="CONSTANS-like"/>
</dbReference>
<keyword evidence="2 4" id="KW-0863">Zinc-finger</keyword>
<name>A0A6A2YWB4_HIBSY</name>
<organism evidence="6 7">
    <name type="scientific">Hibiscus syriacus</name>
    <name type="common">Rose of Sharon</name>
    <dbReference type="NCBI Taxonomy" id="106335"/>
    <lineage>
        <taxon>Eukaryota</taxon>
        <taxon>Viridiplantae</taxon>
        <taxon>Streptophyta</taxon>
        <taxon>Embryophyta</taxon>
        <taxon>Tracheophyta</taxon>
        <taxon>Spermatophyta</taxon>
        <taxon>Magnoliopsida</taxon>
        <taxon>eudicotyledons</taxon>
        <taxon>Gunneridae</taxon>
        <taxon>Pentapetalae</taxon>
        <taxon>rosids</taxon>
        <taxon>malvids</taxon>
        <taxon>Malvales</taxon>
        <taxon>Malvaceae</taxon>
        <taxon>Malvoideae</taxon>
        <taxon>Hibiscus</taxon>
    </lineage>
</organism>
<keyword evidence="3" id="KW-0862">Zinc</keyword>
<dbReference type="PANTHER" id="PTHR31319">
    <property type="entry name" value="ZINC FINGER PROTEIN CONSTANS-LIKE 4"/>
    <property type="match status" value="1"/>
</dbReference>
<dbReference type="PROSITE" id="PS50119">
    <property type="entry name" value="ZF_BBOX"/>
    <property type="match status" value="1"/>
</dbReference>
<dbReference type="GO" id="GO:0009909">
    <property type="term" value="P:regulation of flower development"/>
    <property type="evidence" value="ECO:0007669"/>
    <property type="project" value="InterPro"/>
</dbReference>
<accession>A0A6A2YWB4</accession>
<dbReference type="GO" id="GO:2000028">
    <property type="term" value="P:regulation of photoperiodism, flowering"/>
    <property type="evidence" value="ECO:0007669"/>
    <property type="project" value="TreeGrafter"/>
</dbReference>
<evidence type="ECO:0000256" key="1">
    <source>
        <dbReference type="ARBA" id="ARBA00022723"/>
    </source>
</evidence>
<comment type="caution">
    <text evidence="6">The sequence shown here is derived from an EMBL/GenBank/DDBJ whole genome shotgun (WGS) entry which is preliminary data.</text>
</comment>
<dbReference type="EMBL" id="VEPZ02001264">
    <property type="protein sequence ID" value="KAE8683609.1"/>
    <property type="molecule type" value="Genomic_DNA"/>
</dbReference>
<feature type="domain" description="B box-type" evidence="5">
    <location>
        <begin position="59"/>
        <end position="106"/>
    </location>
</feature>
<keyword evidence="1" id="KW-0479">Metal-binding</keyword>
<dbReference type="InterPro" id="IPR049808">
    <property type="entry name" value="CONSTANS-like_Bbox1"/>
</dbReference>
<dbReference type="PANTHER" id="PTHR31319:SF39">
    <property type="entry name" value="ZINC FINGER PROTEIN CONSTANS-LIKE 1"/>
    <property type="match status" value="1"/>
</dbReference>
<dbReference type="CDD" id="cd19821">
    <property type="entry name" value="Bbox1_BBX-like"/>
    <property type="match status" value="2"/>
</dbReference>
<dbReference type="AlphaFoldDB" id="A0A6A2YWB4"/>
<evidence type="ECO:0000256" key="2">
    <source>
        <dbReference type="ARBA" id="ARBA00022771"/>
    </source>
</evidence>
<keyword evidence="7" id="KW-1185">Reference proteome</keyword>
<evidence type="ECO:0000313" key="6">
    <source>
        <dbReference type="EMBL" id="KAE8683609.1"/>
    </source>
</evidence>
<evidence type="ECO:0000259" key="5">
    <source>
        <dbReference type="PROSITE" id="PS50119"/>
    </source>
</evidence>
<protein>
    <submittedName>
        <fullName evidence="6">Zinc finger protein CONSTANS-LIKE 2</fullName>
    </submittedName>
</protein>
<dbReference type="Proteomes" id="UP000436088">
    <property type="component" value="Unassembled WGS sequence"/>
</dbReference>
<evidence type="ECO:0000313" key="7">
    <source>
        <dbReference type="Proteomes" id="UP000436088"/>
    </source>
</evidence>
<evidence type="ECO:0000256" key="4">
    <source>
        <dbReference type="PROSITE-ProRule" id="PRU00024"/>
    </source>
</evidence>
<dbReference type="Pfam" id="PF00643">
    <property type="entry name" value="zf-B_box"/>
    <property type="match status" value="1"/>
</dbReference>
<dbReference type="InterPro" id="IPR000315">
    <property type="entry name" value="Znf_B-box"/>
</dbReference>
<reference evidence="6" key="1">
    <citation type="submission" date="2019-09" db="EMBL/GenBank/DDBJ databases">
        <title>Draft genome information of white flower Hibiscus syriacus.</title>
        <authorList>
            <person name="Kim Y.-M."/>
        </authorList>
    </citation>
    <scope>NUCLEOTIDE SEQUENCE [LARGE SCALE GENOMIC DNA]</scope>
    <source>
        <strain evidence="6">YM2019G1</strain>
    </source>
</reference>
<gene>
    <name evidence="6" type="ORF">F3Y22_tig00111199pilonHSYRG00104</name>
</gene>
<dbReference type="GO" id="GO:0008270">
    <property type="term" value="F:zinc ion binding"/>
    <property type="evidence" value="ECO:0007669"/>
    <property type="project" value="UniProtKB-KW"/>
</dbReference>
<dbReference type="GO" id="GO:0003700">
    <property type="term" value="F:DNA-binding transcription factor activity"/>
    <property type="evidence" value="ECO:0007669"/>
    <property type="project" value="TreeGrafter"/>
</dbReference>
<sequence length="237" mass="26179">MLKEESCDCSIDGGNNWARVSDTCCSAACTVYRRADSAYLCTGCDARVHAANRVASLHERVWVCEACERAPAAFLCKADAASLCTTCDADIHCANLLARRHQRVPILPISECQYGTSATDLSGQEIIATTETEDGFMATEIDETIAEEDEEDAASWLLLNPGKNSSNQNIGFLFDGEVDDYLDLVGYNSNVENQYNSSNNIMVFYTRVMAMIVSCQFNLQMPKITCRRSNIRVFRSA</sequence>
<dbReference type="SMART" id="SM00336">
    <property type="entry name" value="BBOX"/>
    <property type="match status" value="1"/>
</dbReference>
<proteinExistence type="predicted"/>
<dbReference type="GO" id="GO:0005634">
    <property type="term" value="C:nucleus"/>
    <property type="evidence" value="ECO:0007669"/>
    <property type="project" value="TreeGrafter"/>
</dbReference>
<evidence type="ECO:0000256" key="3">
    <source>
        <dbReference type="ARBA" id="ARBA00022833"/>
    </source>
</evidence>